<dbReference type="AlphaFoldDB" id="A0ABC8BKL3"/>
<proteinExistence type="predicted"/>
<reference evidence="2 3" key="1">
    <citation type="journal article" date="2010" name="Environ. Microbiol.">
        <title>Annotation and overview of the Pseudomonas savastanoi pv. savastanoi NCPPB 3335 draft genome reveals the virulence gene complement of a tumour-inducing pathogen of woody hosts.</title>
        <authorList>
            <person name="Rodriguez-Palenzuela P."/>
            <person name="Matas I.M."/>
            <person name="Murillo J."/>
            <person name="Lopez-Solanilla E."/>
            <person name="Bardaji L."/>
            <person name="Perez-Martinez I."/>
            <person name="Rodriguez-Moskera M.E."/>
            <person name="Penyalver R."/>
            <person name="Lopez M.M."/>
            <person name="Quesada J.M."/>
            <person name="Biehl B.S."/>
            <person name="Perna N.T."/>
            <person name="Glasner J.D."/>
            <person name="Cabot E.L."/>
            <person name="Neeno-Eckwall E."/>
            <person name="Ramos C."/>
        </authorList>
    </citation>
    <scope>NUCLEOTIDE SEQUENCE [LARGE SCALE GENOMIC DNA]</scope>
    <source>
        <strain evidence="2 3">NCPPB 3335</strain>
    </source>
</reference>
<evidence type="ECO:0008006" key="4">
    <source>
        <dbReference type="Google" id="ProtNLM"/>
    </source>
</evidence>
<gene>
    <name evidence="2" type="ORF">PSA3335_26985</name>
</gene>
<feature type="coiled-coil region" evidence="1">
    <location>
        <begin position="109"/>
        <end position="136"/>
    </location>
</feature>
<dbReference type="EMBL" id="CP008742">
    <property type="protein sequence ID" value="ARD14372.1"/>
    <property type="molecule type" value="Genomic_DNA"/>
</dbReference>
<name>A0ABC8BKL3_PSESS</name>
<evidence type="ECO:0000313" key="2">
    <source>
        <dbReference type="EMBL" id="ARD14372.1"/>
    </source>
</evidence>
<dbReference type="RefSeq" id="WP_082301395.1">
    <property type="nucleotide sequence ID" value="NZ_CP008742.1"/>
</dbReference>
<dbReference type="Gene3D" id="1.25.40.10">
    <property type="entry name" value="Tetratricopeptide repeat domain"/>
    <property type="match status" value="1"/>
</dbReference>
<dbReference type="SUPFAM" id="SSF48452">
    <property type="entry name" value="TPR-like"/>
    <property type="match status" value="1"/>
</dbReference>
<protein>
    <recommendedName>
        <fullName evidence="4">MalT-like TPR region domain-containing protein</fullName>
    </recommendedName>
</protein>
<dbReference type="KEGG" id="psav:PSA3335_26985"/>
<organism evidence="2 3">
    <name type="scientific">Pseudomonas savastanoi pv. savastanoi NCPPB 3335</name>
    <dbReference type="NCBI Taxonomy" id="693985"/>
    <lineage>
        <taxon>Bacteria</taxon>
        <taxon>Pseudomonadati</taxon>
        <taxon>Pseudomonadota</taxon>
        <taxon>Gammaproteobacteria</taxon>
        <taxon>Pseudomonadales</taxon>
        <taxon>Pseudomonadaceae</taxon>
        <taxon>Pseudomonas</taxon>
    </lineage>
</organism>
<keyword evidence="1" id="KW-0175">Coiled coil</keyword>
<dbReference type="InterPro" id="IPR011990">
    <property type="entry name" value="TPR-like_helical_dom_sf"/>
</dbReference>
<evidence type="ECO:0000256" key="1">
    <source>
        <dbReference type="SAM" id="Coils"/>
    </source>
</evidence>
<sequence>MGNVFLALGFRTQNAEHLLDAMEAYERALDHLSCELQPWDWALNKHNLGHALFGIADYEDGTESLEAAVEACQDALRVRTLDSGGSAWGKTKFLLGHTFLALGVRKTSIKDLERAIQEYQGALPKLSQQLRKIAERRIVFAQEIIERRGSQDA</sequence>
<evidence type="ECO:0000313" key="3">
    <source>
        <dbReference type="Proteomes" id="UP000005729"/>
    </source>
</evidence>
<accession>A0ABC8BKL3</accession>
<dbReference type="Proteomes" id="UP000005729">
    <property type="component" value="Chromosome"/>
</dbReference>